<dbReference type="STRING" id="85701.BM1374166_01669"/>
<organism evidence="2 3">
    <name type="scientific">Bartonella tribocorum</name>
    <dbReference type="NCBI Taxonomy" id="85701"/>
    <lineage>
        <taxon>Bacteria</taxon>
        <taxon>Pseudomonadati</taxon>
        <taxon>Pseudomonadota</taxon>
        <taxon>Alphaproteobacteria</taxon>
        <taxon>Hyphomicrobiales</taxon>
        <taxon>Bartonellaceae</taxon>
        <taxon>Bartonella</taxon>
    </lineage>
</organism>
<dbReference type="InterPro" id="IPR039375">
    <property type="entry name" value="NodN-like"/>
</dbReference>
<dbReference type="PANTHER" id="PTHR42993:SF1">
    <property type="entry name" value="MAOC-LIKE DEHYDRATASE DOMAIN-CONTAINING PROTEIN"/>
    <property type="match status" value="1"/>
</dbReference>
<dbReference type="EMBL" id="NJGE01000011">
    <property type="protein sequence ID" value="PIT68857.1"/>
    <property type="molecule type" value="Genomic_DNA"/>
</dbReference>
<dbReference type="Pfam" id="PF01575">
    <property type="entry name" value="MaoC_dehydratas"/>
    <property type="match status" value="1"/>
</dbReference>
<dbReference type="Proteomes" id="UP000229839">
    <property type="component" value="Unassembled WGS sequence"/>
</dbReference>
<dbReference type="SUPFAM" id="SSF54637">
    <property type="entry name" value="Thioesterase/thiol ester dehydrase-isomerase"/>
    <property type="match status" value="1"/>
</dbReference>
<accession>A0A2M6URR9</accession>
<dbReference type="RefSeq" id="WP_100129059.1">
    <property type="nucleotide sequence ID" value="NZ_CADDYI010000012.1"/>
</dbReference>
<dbReference type="PANTHER" id="PTHR42993">
    <property type="entry name" value="MAOC-LIKE DEHYDRATASE DOMAIN-CONTAINING PROTEIN"/>
    <property type="match status" value="1"/>
</dbReference>
<feature type="domain" description="MaoC-like" evidence="1">
    <location>
        <begin position="12"/>
        <end position="118"/>
    </location>
</feature>
<name>A0A2M6URR9_9HYPH</name>
<dbReference type="Gene3D" id="3.10.129.10">
    <property type="entry name" value="Hotdog Thioesterase"/>
    <property type="match status" value="1"/>
</dbReference>
<reference evidence="2 3" key="1">
    <citation type="submission" date="2017-06" db="EMBL/GenBank/DDBJ databases">
        <title>Draft genome of Bartonella tribocorum strain L103, isolated from a rodent in Laos.</title>
        <authorList>
            <person name="Hadjadj L."/>
            <person name="Jiyipong T."/>
            <person name="Morand S."/>
            <person name="Diene S.M."/>
            <person name="Rolain J.-M."/>
        </authorList>
    </citation>
    <scope>NUCLEOTIDE SEQUENCE [LARGE SCALE GENOMIC DNA]</scope>
    <source>
        <strain evidence="2 3">L103</strain>
    </source>
</reference>
<gene>
    <name evidence="2" type="ORF">CER18_05425</name>
</gene>
<protein>
    <submittedName>
        <fullName evidence="2">Nodulation protein NodN</fullName>
    </submittedName>
</protein>
<evidence type="ECO:0000259" key="1">
    <source>
        <dbReference type="Pfam" id="PF01575"/>
    </source>
</evidence>
<proteinExistence type="predicted"/>
<evidence type="ECO:0000313" key="2">
    <source>
        <dbReference type="EMBL" id="PIT68857.1"/>
    </source>
</evidence>
<sequence length="159" mass="17658">MQQKIAVQDVTTFIGKEMGLSQWRLVTQDMINQFACATDDHQWIHVDEEKAKKTPFGGTIAHGFLTLSLLSTLAYEALPELEGATMGINYGFDKIRFMSPVKTGARVRARFVLDDAEIRPSGRVVFHYGVTVEVEQLKKPALTAQWLVVAVVGEKSTSS</sequence>
<comment type="caution">
    <text evidence="2">The sequence shown here is derived from an EMBL/GenBank/DDBJ whole genome shotgun (WGS) entry which is preliminary data.</text>
</comment>
<dbReference type="InterPro" id="IPR002539">
    <property type="entry name" value="MaoC-like_dom"/>
</dbReference>
<dbReference type="InterPro" id="IPR029069">
    <property type="entry name" value="HotDog_dom_sf"/>
</dbReference>
<dbReference type="AlphaFoldDB" id="A0A2M6URR9"/>
<dbReference type="OrthoDB" id="9801735at2"/>
<dbReference type="CDD" id="cd03450">
    <property type="entry name" value="NodN"/>
    <property type="match status" value="1"/>
</dbReference>
<evidence type="ECO:0000313" key="3">
    <source>
        <dbReference type="Proteomes" id="UP000229839"/>
    </source>
</evidence>